<dbReference type="InterPro" id="IPR000033">
    <property type="entry name" value="LDLR_classB_rpt"/>
</dbReference>
<dbReference type="PANTHER" id="PTHR13833:SF71">
    <property type="entry name" value="NHL DOMAIN-CONTAINING PROTEIN"/>
    <property type="match status" value="1"/>
</dbReference>
<dbReference type="InterPro" id="IPR041286">
    <property type="entry name" value="MBG_2"/>
</dbReference>
<feature type="repeat" description="NHL" evidence="2">
    <location>
        <begin position="2712"/>
        <end position="2742"/>
    </location>
</feature>
<dbReference type="GO" id="GO:0005509">
    <property type="term" value="F:calcium ion binding"/>
    <property type="evidence" value="ECO:0007669"/>
    <property type="project" value="InterPro"/>
</dbReference>
<dbReference type="InterPro" id="IPR001258">
    <property type="entry name" value="NHL_repeat"/>
</dbReference>
<dbReference type="PANTHER" id="PTHR13833">
    <property type="match status" value="1"/>
</dbReference>
<gene>
    <name evidence="4" type="ORF">BC343_14615</name>
</gene>
<dbReference type="InterPro" id="IPR015919">
    <property type="entry name" value="Cadherin-like_sf"/>
</dbReference>
<organism evidence="4 5">
    <name type="scientific">Mucilaginibacter pedocola</name>
    <dbReference type="NCBI Taxonomy" id="1792845"/>
    <lineage>
        <taxon>Bacteria</taxon>
        <taxon>Pseudomonadati</taxon>
        <taxon>Bacteroidota</taxon>
        <taxon>Sphingobacteriia</taxon>
        <taxon>Sphingobacteriales</taxon>
        <taxon>Sphingobacteriaceae</taxon>
        <taxon>Mucilaginibacter</taxon>
    </lineage>
</organism>
<dbReference type="CDD" id="cd14953">
    <property type="entry name" value="NHL_like_1"/>
    <property type="match status" value="4"/>
</dbReference>
<name>A0A1S9P8P1_9SPHI</name>
<dbReference type="InterPro" id="IPR025883">
    <property type="entry name" value="Cadherin-like_domain"/>
</dbReference>
<dbReference type="InterPro" id="IPR008964">
    <property type="entry name" value="Invasin/intimin_cell_adhesion"/>
</dbReference>
<dbReference type="Pfam" id="PF13585">
    <property type="entry name" value="CHU_C"/>
    <property type="match status" value="1"/>
</dbReference>
<feature type="repeat" description="NHL" evidence="2">
    <location>
        <begin position="5810"/>
        <end position="5840"/>
    </location>
</feature>
<feature type="domain" description="BIG2" evidence="3">
    <location>
        <begin position="3567"/>
        <end position="3641"/>
    </location>
</feature>
<evidence type="ECO:0000313" key="5">
    <source>
        <dbReference type="Proteomes" id="UP000189739"/>
    </source>
</evidence>
<evidence type="ECO:0000256" key="1">
    <source>
        <dbReference type="ARBA" id="ARBA00022737"/>
    </source>
</evidence>
<dbReference type="PROSITE" id="PS51125">
    <property type="entry name" value="NHL"/>
    <property type="match status" value="12"/>
</dbReference>
<dbReference type="SUPFAM" id="SSF63825">
    <property type="entry name" value="YWTD domain"/>
    <property type="match status" value="2"/>
</dbReference>
<feature type="domain" description="BIG2" evidence="3">
    <location>
        <begin position="3886"/>
        <end position="3961"/>
    </location>
</feature>
<feature type="repeat" description="NHL" evidence="2">
    <location>
        <begin position="202"/>
        <end position="244"/>
    </location>
</feature>
<dbReference type="GO" id="GO:0016020">
    <property type="term" value="C:membrane"/>
    <property type="evidence" value="ECO:0007669"/>
    <property type="project" value="InterPro"/>
</dbReference>
<dbReference type="InterPro" id="IPR056822">
    <property type="entry name" value="TEN_NHL"/>
</dbReference>
<dbReference type="STRING" id="1792845.BC343_14615"/>
<dbReference type="Gene3D" id="3.30.160.710">
    <property type="match status" value="6"/>
</dbReference>
<dbReference type="SUPFAM" id="SSF63829">
    <property type="entry name" value="Calcium-dependent phosphotriesterase"/>
    <property type="match status" value="6"/>
</dbReference>
<dbReference type="SMART" id="SM00135">
    <property type="entry name" value="LY"/>
    <property type="match status" value="10"/>
</dbReference>
<feature type="repeat" description="NHL" evidence="2">
    <location>
        <begin position="3026"/>
        <end position="3056"/>
    </location>
</feature>
<dbReference type="Gene3D" id="2.60.40.1080">
    <property type="match status" value="1"/>
</dbReference>
<evidence type="ECO:0000256" key="2">
    <source>
        <dbReference type="PROSITE-ProRule" id="PRU00504"/>
    </source>
</evidence>
<dbReference type="SUPFAM" id="SSF81296">
    <property type="entry name" value="E set domains"/>
    <property type="match status" value="1"/>
</dbReference>
<accession>A0A1S9P8P1</accession>
<protein>
    <recommendedName>
        <fullName evidence="3">BIG2 domain-containing protein</fullName>
    </recommendedName>
</protein>
<dbReference type="SUPFAM" id="SSF49373">
    <property type="entry name" value="Invasin/intimin cell-adhesion fragments"/>
    <property type="match status" value="2"/>
</dbReference>
<feature type="domain" description="BIG2" evidence="3">
    <location>
        <begin position="4039"/>
        <end position="4116"/>
    </location>
</feature>
<reference evidence="4 5" key="1">
    <citation type="submission" date="2016-07" db="EMBL/GenBank/DDBJ databases">
        <title>Genomic analysis of zinc-resistant bacterium Mucilaginibacter pedocola TBZ30.</title>
        <authorList>
            <person name="Huang J."/>
            <person name="Tang J."/>
        </authorList>
    </citation>
    <scope>NUCLEOTIDE SEQUENCE [LARGE SCALE GENOMIC DNA]</scope>
    <source>
        <strain evidence="4 5">TBZ30</strain>
    </source>
</reference>
<dbReference type="InterPro" id="IPR014756">
    <property type="entry name" value="Ig_E-set"/>
</dbReference>
<feature type="repeat" description="NHL" evidence="2">
    <location>
        <begin position="975"/>
        <end position="1005"/>
    </location>
</feature>
<keyword evidence="5" id="KW-1185">Reference proteome</keyword>
<dbReference type="Gene3D" id="2.60.40.10">
    <property type="entry name" value="Immunoglobulins"/>
    <property type="match status" value="2"/>
</dbReference>
<dbReference type="InterPro" id="IPR026341">
    <property type="entry name" value="T9SS_type_B"/>
</dbReference>
<dbReference type="Pfam" id="PF25021">
    <property type="entry name" value="TEN_NHL"/>
    <property type="match status" value="2"/>
</dbReference>
<dbReference type="SUPFAM" id="SSF101898">
    <property type="entry name" value="NHL repeat"/>
    <property type="match status" value="6"/>
</dbReference>
<dbReference type="SUPFAM" id="SSF49313">
    <property type="entry name" value="Cadherin-like"/>
    <property type="match status" value="8"/>
</dbReference>
<dbReference type="Pfam" id="PF18676">
    <property type="entry name" value="MBG_2"/>
    <property type="match status" value="6"/>
</dbReference>
<dbReference type="Pfam" id="PF12733">
    <property type="entry name" value="Cadherin-like"/>
    <property type="match status" value="1"/>
</dbReference>
<feature type="repeat" description="NHL" evidence="2">
    <location>
        <begin position="268"/>
        <end position="298"/>
    </location>
</feature>
<feature type="repeat" description="NHL" evidence="2">
    <location>
        <begin position="2195"/>
        <end position="2225"/>
    </location>
</feature>
<keyword evidence="1" id="KW-0677">Repeat</keyword>
<dbReference type="Proteomes" id="UP000189739">
    <property type="component" value="Unassembled WGS sequence"/>
</dbReference>
<evidence type="ECO:0000259" key="3">
    <source>
        <dbReference type="SMART" id="SM00635"/>
    </source>
</evidence>
<dbReference type="Gene3D" id="2.40.10.500">
    <property type="match status" value="1"/>
</dbReference>
<proteinExistence type="predicted"/>
<sequence>MWYPLHQQVCKNGCCFKLLGGGILIIKTFDKARNIMRRFLQACASLLVVTAFAPLLLKAQVSAPSLSIAGPKNYTGGTDIGVLSPTNTGGAIPGGLYAQTSIVKNDFYSSFGIVADAAGNVYVADGGNTIQKVTPTGLVTRFVGNSNVGLVNGTGSAATFYHIRGLAIDAAGYIYVTDADNNAIRKVSPYGVVTTLAGNGTGGFTNGTGAAARFNSPGGIAIDANGNLYVADMGNNAIRKVTPSGVVTTLAGNGTADYVNATGTAARFSNPQGVAVDAAGNVYVADAGNISVRKITPAGVVTTLAGSPGNYGALDGTGTAASFYQPSGLAIDGNGNLYLTDLQNNLIRMITSAGVVTTIAGGQDNHIDGVGLLAAFDNPSGIFYDGAGALYISEYLRIRKVSITGYSVSPQLPAGLSFDASTGSITGTPVLAKAATNYTIKGYNTGGSSSAQVSIAVTGSITLPPAPVNAPVISYGGAKSYPVGTAIANLTPTNTGGAVPAQVYGQVSTFVGGITGLAASDYGTISAGIVRDAQGNTYYSETGNHLIRKVTPAGVKSVFAGSGVAGSANGQGQAASFNKPQGLAIDAAGNIYVADNNNNQIRKISPAGIVSTLLGNGVAGNYTGSATSSAIYRPQWVAVDANGTVYATGISNSRVYKISPNGTVSQLANLSNPQGIAVDALFNVYVIDNYVVNKITPDGVVSVLAGSGAAQTTDGQGVNAAFYNPAGIYADKQGNLFVTELYGQAVRRVSPTGLVTTVAGGGNGDGIGAGAGFNSPVNLTGDTDGNLYVVDFYNYAIRKVATTGFGLKGTLPAGLLFDGATGTISGTPILAKAATSYSITAYNAGGSSTATVSIAATGTIAVTPPPVSAPAIAYAGPQSYAAGNAITNLVPTNTGGAVPALSFGQVSTFATVSGLASSDNGTISSGIVMDTQGNVYYTEGGNNLIRKITPAGVKSIFAGSGTAGSANGQGTAARFNRPQGLAIDAAGNIYVADNNNNLIRKITPAGLVSTYAGTGIAANADGPASSAGFNKPMWLAVDKVGSIYVTDNNSQFVRKINPNGFVTTLASTDRPQGIAVDALFNVYVADGATHNIRKISPDGTVSVFAGSGNTDSVDGQGTAASFYNPAGIYIDAQRNLYVSEFGGARVRLVSPTGLVTTVAGGGKGDGLGTAAGFSTPAGLTGDGAGNLYVVDYYANAIRKVAVAGYSLKSILPGGLNFDGATGTISGIPLLAKAAANYTITAYNAGGSSTATVNIAVTGTPAAPAAIAAPVISYAGPQSYVSGTTISALTPSNSGGAIPATVYGQTTTFAGTGVGGLNSGPVANASFNIPKDITVDVYGNVYVLDGNQVIRKISSAGIVSIFAGNGQQGYMDGTGTSAIFNNPAGMATDLLGNLYVADSYNHVIRKITPAGVVTTLAGTAGSAGYTDATGTSAMFNYPSALVVDASRNVYVVDRYNFVIRKISPSGVVTTVAGTPGGQGHVDGTGTAAMFNWMNGIALDGTSTLYVLDDNNTIRKVTTAGVVTTFAGTGTQGNVDGAGTAAMFNNPTGITVDKAGNIYVADYNNNKVRKITKTGLVSTLAGNGTAGFNNGTGGEATFKYPYGIAVDPQGNVYVSDVSNNVIRKITATGYTTDSALPAGLTLDPATGTISGKPTNPQAATTYSITGINGGGSSTATVSIAVTGSIATTPIVAAPQISYAGPKTYPVGTAITALNPANSGGAVPATVYAQISTLTNLQTSGYTAIADRNGNIYVAYSNKIIKLSSAGVSSVLAGSDYSGFANGKGSAASFSTILDMVCDAAGNLYVADYGNQLIRKVSPAGVVTTLAGLAGTSGSVNGSPAVATFSNLRGIAIDASGNVYVNDSNLIRKITPAGNVTTLAGSGDYGSANGTGTSASFRTLYGIAIDAAGNLYVSDETNHDIRKITPAGVVTRFAGVPTEPGNVNGSAGAAKFSSPHGLAIDVAGNLYVADYGNQLIRKITPAGEVSTLVGAGGMGSIDGIGTQASVWYPQNVAMDASGNLLEVDYNNIVRKISLNGYTISSPLPAGLTFDATTGSITGTPILATAAGSYVVTAYNAGGSSSAIVNITVTGTIAPPVNPVAPPAITYASPKTYPVGTPIATLSPTNSGGAVPAAAYARVADFLPALGGTATSSTTDATGNIYYIVANQIFKATPTGAVTLIAGTAEAGSLNSVATASSFNSPQGIAVDAAGNIYVADMGNNLIRKIGTNGMVTTVAGNADLVAGRVDGPAALARFNVPIGIVVDAFGSLFVIDRNNSIIRKISTDGIVSTFAGNTVNGSEDGTGTNAKFNGPSGIAIDLSGNLYVSQSGDKLIRKITPAAVVTTLAGSQYSSGSTDGTGTGAAFAMPSGLATDAAGNVYVADYNTIRKITPAGVVTTLAGNGTSGGINGTGSSASFNYLFSVAVGASGELYATDYNNSIRKVSIHGYTIAGLLPPGLSLDATTGSISGTPLAASAATNYTVTAYNAGGSSTATVNIATTGTIAPPVNPVNAPAISYATPQNYTAGTAVTLSPTNTGGAVPATVYGQTKSFGGALPSNTILGIAINPAGNVAIPSNNQILKVNPNGTINTLAGDGTEGSNNGDANAASFAGPEGMVYDAAGNLYITTPRSNTIRKITPEGIVSTFAGSGAVGAADGPGTQASFNYPNNMAIDSYGNLYVSDCYNNMIRRISPAGLVTTLAGNTVAGSANGTGTSASFNSPQGIAVDASGNVFVADGNNGLIRKITPAGVVTTLAGSGNMDYTDATGTAASFYYPHGLAIDKAGNLYVADTYNQSIRKVTQAGVVTTLAGNRNAPGLRNGVGVLASFAYPYSVAVDTLGNVYAGDTNNQLRVISATGYTLTGTLPDGLAFDGATGTISGTPLVATVAKNYGVTAYNAGGSSTATVNITISGTATVPAATAAPVIAYATPQTYAVGLPITNLSPTNTGGAIPADIYANVTTLAGNNTNGHDDGKVGEATFGSLTGLATDAYGNIYTSENDNYIRKITPSGFVSTVAGNGSNGFVNATGTAAIFSYPKGIAVDKSGNIYVADQGNLRIRKITPAGVVTTFTGNGNYGVVNGSASVASFVSPGAMAIDKNGILYVADNNGTVIRKITTAGVVSTLAGSGNTDYVNGTGTAASFNNIQGLVVDAAGNVYVSDSGNSRIRKVTAAGVVTTLAGGEPAGYIDGTGANAYFNNPGGIAIDGAGNLYLADVFNGIIRKVTPAGVVTTLAGGNFSSADGVGTSANFSALSQVTMSSSGNLYIVDNGNTIRQMSINGYTSNAPLPLGLSFDSKTGIVSGTPTTASAATTYAMTGSNVGGSSTANLNITIIYPPVVTTTAPVTAFASMGDVTPVPVTIDGNATVTDLSKTTLPSASVAITGNFTAGQDVLAFTPNAATMGNIAGSYNASTGVLALTSASSTATLAQWQAALRAVTYNNTNNVTPNVANRTVTFTANDGQFTSLAATKTIALTYTPSSNAKLSSLAVSAGALSPVFAQATNAYTVSVGNSVSSTTVSLVTASANAKVTVNGTAVNSGATSAAIPLNVGANTITTVVTAQDMATVLTYTVTINRNAAQTITFNPLAAVTYGTADYSPGATSTNTTIPITYTSSNTAVATITPSGLIDIVGPGNTVITASQAAGTGYDAATPVARTLVVNPAVVTITAANKSKNYGAANPALTVSYSGFVNGDTQTVLTQQPTISTTATAASAAGTYPITATGATAANYTFNYTAGTLTVGKVSLTITANNQTKTYGAANPALTVAYSGFVNGDTQTSLTTLPAASTTALASSGAGSYPISVSGAASANYNISYVAGTLTIGKANLNITADNKSKVYGSANPALTASYSGFVNGDNAVTLSAQPILSTTATTTSAVGTYPITLSGAASNNYNITYTQGTLTINAEQLTFNPIATQVYGANDFAPGATSASAIIYTSSNTAVATIVSGNIRIVGPGTSTITANNGSSTATQTLTVNPAALTITADNKSKTAGAANPALTVSYSGFVNGDTQASLSTLPVVSTTATTASAAGTYPITVSGAAAAKYTINYVSGTLTVTGSALTFAAIPSKTYGVADFDPGATGSGTISYTSSNTAVATIVSGKIHVVGVGTSTITATSGSSTATQTLTVTRAALVIAAANKTKTYGAANPALTVTYSGFVNSDTQTALSTQPSVSSTATATSAVGTYAITASGAVSANYTISYTAGTLTVGKAALTISADNKTKVAGAANPALTVSYNGFVNSETQTVLTSQAVVTTAATTSSPAGSYGINVSGAAAANYTISYVAGVLTVTVPSTTLPVVSSFTPSGMYNSTIIVKGSNFTGTTAVTLGGKPVLSFTVSSSTQIVVVPGTASASGDLTVTNGSGTVTKAGFVFVEPIKRPALTYVTPQTLTAGTTISPILPSNSSDAIPSGTYGSTTAFAGATNAGAANGTGAAATFNGPVSMAKDASLNIYVADAKNNLIRKITPAGVVTTFAGSGVAGSANGIGTAASFNNPVGLSSDPAGNLYVADKGNNLIRKITPDGEVTTFAGSLTAGAVNATGTAARFNAPVAIATDVTSNIYVAEEGNNLIRKITPLGVVTTLAGSGVAGFVNGTGTEASFNKPAGLAVDFSGSVYVADQANNVIRKILKTGVVSTFAGSGTAGAVNGTGEAASFNAPYGLTIDDGGSLYVADQTNHRIRKVNIYAQVTTIAGGAASGITNSIGSTAQFQTPVGVVFDGKANLYVTDSGNNLVRKIAITGYRYTPSLPAGLSLSVTTGVITGTPTTAGTNTYSIIGYNGYGSSTATLAITVLPAPAAPAISYNGNKTFVVDSAIEPVVPANSGGAIPATVFAQVSTVAGNAGVTGATNGTGTAATFNGPRGLLVDTAGNLFVTDANNFLIRKITPAGVVTTYAGRGTAGATGGALLSSSFNNAKGITMDVYGNIYIGDTGNERIRKITPEGAVSTFVGSSTAGFVNAGGTAARFNSPKGVATDAAGNIFVADQGNYVIRRITTGSTVSTFAGSGVSGSANGTGTAASFSSPVGVAVDGAKNVYVTDGALLRKITSAGVVTTLAGGAASPQDGTGTAAGFTNLTGICIDRKGNLYVIDVSKIRKVTPAGVVTTIAGSSTDGAVNGVGTAALFGNPYGIATDNNGYLYVADTDNQLIRKIAISGFTITPALPAGLVFDSATGTISGTPVTAQAATSYQVTGYGPTGSSTTTLSIAINNPTVVKPLPPAVSYASQTYTKNVGISPLTPSNPGGAVPASTYALVSNYAGGSTQGSADGADTLASFKQLAGLASDTYGNVYVADRGNNKIRKVTPGGNVVTIAGTGVAGATNGTAASASFNAPSGLVVDNSGNIYVADANNNMLRKITAAGVVSTFASGLNYPTDVAIDNAGNLFVAEGGGTTIKKITPAGVVSTFANGFQSPFGVAVDAANYVYVADFNMRIYKVSPTGVVTVLAGSGATGAANGIGTVASFSNPNGLKVDAAGNVYVADTDNRLVRKITAAGVVTTLAGSGASTSINGVGTAASFRAPYGIALDAKGNLIVSEQSGTRLRKISISGYDLNPALPAGLSFDYATGIISGTPTAVTPKTTYTILAGNAGGSSTSVFDITVNDAFNANAAPIISYASPMFTKNVAITPLAPNNAGGAVPATAFATVSTYAGSSLSGSADGAATAAKFKNPSGAAFDHAGNLFIVDIGGHVIRKIAPDGTVVTFAGNGAAGAVNATGTAARFSYPVGVAIDANDNLFITDRNNQLIRKVTPAGVVTTYAGNGTIGAANGNRTVATFSYPTGITIDAAGNLYVADSSNGLIRKITPAGIVSTLAGSGVVGSADGVGTAASFNDPRGIAVDSAGTVYVSEYGSHRIRKISPAGVVSTYAGSGTGGTTNGDSTSASFLNPVGLAVDRLNNLYVADYGNSLIRKITPTGMVSTLAGKANASVNTTDAVGTAATFYQPYALTIDAGGSLFVADYGSHRVRKVLTKGYALNPTPALPAGLSFNATTGTFTGTPTTVTAATAYTVSAYNNFGSSTATFNITVSNPPTMAASPAKTADKITVVQSEAKADPELGMAGPKLNPALSPNGDGVNDVLRIDNIENYPDNRVMLMDKNGKSVYEVSGYDNSNKVFDGHAGKSGVLLPAGTYFYMVEYRVKGELKRKTGYFVIKY</sequence>
<feature type="repeat" description="NHL" evidence="2">
    <location>
        <begin position="577"/>
        <end position="607"/>
    </location>
</feature>
<comment type="caution">
    <text evidence="4">The sequence shown here is derived from an EMBL/GenBank/DDBJ whole genome shotgun (WGS) entry which is preliminary data.</text>
</comment>
<feature type="repeat" description="NHL" evidence="2">
    <location>
        <begin position="1591"/>
        <end position="1626"/>
    </location>
</feature>
<dbReference type="InterPro" id="IPR003343">
    <property type="entry name" value="Big_2"/>
</dbReference>
<dbReference type="SMART" id="SM00635">
    <property type="entry name" value="BID_2"/>
    <property type="match status" value="3"/>
</dbReference>
<dbReference type="NCBIfam" id="TIGR04131">
    <property type="entry name" value="Bac_Flav_CTERM"/>
    <property type="match status" value="1"/>
</dbReference>
<dbReference type="EMBL" id="MBTF01000036">
    <property type="protein sequence ID" value="OOQ57336.1"/>
    <property type="molecule type" value="Genomic_DNA"/>
</dbReference>
<feature type="repeat" description="NHL" evidence="2">
    <location>
        <begin position="2766"/>
        <end position="2796"/>
    </location>
</feature>
<evidence type="ECO:0000313" key="4">
    <source>
        <dbReference type="EMBL" id="OOQ57336.1"/>
    </source>
</evidence>
<dbReference type="Pfam" id="PF01436">
    <property type="entry name" value="NHL"/>
    <property type="match status" value="16"/>
</dbReference>
<dbReference type="Pfam" id="PF05345">
    <property type="entry name" value="He_PIG"/>
    <property type="match status" value="12"/>
</dbReference>
<dbReference type="InterPro" id="IPR011042">
    <property type="entry name" value="6-blade_b-propeller_TolB-like"/>
</dbReference>
<feature type="repeat" description="NHL" evidence="2">
    <location>
        <begin position="1537"/>
        <end position="1572"/>
    </location>
</feature>
<feature type="repeat" description="NHL" evidence="2">
    <location>
        <begin position="1938"/>
        <end position="1979"/>
    </location>
</feature>
<dbReference type="Gene3D" id="2.120.10.30">
    <property type="entry name" value="TolB, C-terminal domain"/>
    <property type="match status" value="34"/>
</dbReference>
<dbReference type="InterPro" id="IPR013783">
    <property type="entry name" value="Ig-like_fold"/>
</dbReference>